<comment type="caution">
    <text evidence="1">The sequence shown here is derived from an EMBL/GenBank/DDBJ whole genome shotgun (WGS) entry which is preliminary data.</text>
</comment>
<evidence type="ECO:0000313" key="1">
    <source>
        <dbReference type="EMBL" id="MFO3705695.1"/>
    </source>
</evidence>
<name>A0ABW9MN65_9XANT</name>
<organism evidence="1 2">
    <name type="scientific">Xanthomonas codiaei</name>
    <dbReference type="NCBI Taxonomy" id="56463"/>
    <lineage>
        <taxon>Bacteria</taxon>
        <taxon>Pseudomonadati</taxon>
        <taxon>Pseudomonadota</taxon>
        <taxon>Gammaproteobacteria</taxon>
        <taxon>Lysobacterales</taxon>
        <taxon>Lysobacteraceae</taxon>
        <taxon>Xanthomonas</taxon>
    </lineage>
</organism>
<gene>
    <name evidence="1" type="ORF">ACI6Q5_12050</name>
</gene>
<dbReference type="EMBL" id="JBJGBS010000049">
    <property type="protein sequence ID" value="MFO3705695.1"/>
    <property type="molecule type" value="Genomic_DNA"/>
</dbReference>
<dbReference type="RefSeq" id="WP_410049721.1">
    <property type="nucleotide sequence ID" value="NZ_JBJGBS010000049.1"/>
</dbReference>
<proteinExistence type="predicted"/>
<protein>
    <submittedName>
        <fullName evidence="1">Uncharacterized protein</fullName>
    </submittedName>
</protein>
<evidence type="ECO:0000313" key="2">
    <source>
        <dbReference type="Proteomes" id="UP001637990"/>
    </source>
</evidence>
<keyword evidence="2" id="KW-1185">Reference proteome</keyword>
<sequence length="92" mass="10317">MSDWATGKVCTQLFLEMAEKGEQLNTLPRSRRIAHNTHDVFLIGLLSEGYGLATHFEPRKPLIAAYQAVLTIGRAKISTLSHTPWVKLLPFI</sequence>
<dbReference type="Proteomes" id="UP001637990">
    <property type="component" value="Unassembled WGS sequence"/>
</dbReference>
<accession>A0ABW9MN65</accession>
<reference evidence="1 2" key="1">
    <citation type="submission" date="2024-11" db="EMBL/GenBank/DDBJ databases">
        <title>Genome sequencing of Xanthomonas codiaei.</title>
        <authorList>
            <person name="Studholme D.J."/>
        </authorList>
    </citation>
    <scope>NUCLEOTIDE SEQUENCE [LARGE SCALE GENOMIC DNA]</scope>
    <source>
        <strain evidence="1 2">NCPPB 4350</strain>
    </source>
</reference>